<dbReference type="AlphaFoldDB" id="A0A645IHH1"/>
<comment type="caution">
    <text evidence="1">The sequence shown here is derived from an EMBL/GenBank/DDBJ whole genome shotgun (WGS) entry which is preliminary data.</text>
</comment>
<accession>A0A645IHH1</accession>
<proteinExistence type="predicted"/>
<reference evidence="1" key="1">
    <citation type="submission" date="2019-08" db="EMBL/GenBank/DDBJ databases">
        <authorList>
            <person name="Kucharzyk K."/>
            <person name="Murdoch R.W."/>
            <person name="Higgins S."/>
            <person name="Loffler F."/>
        </authorList>
    </citation>
    <scope>NUCLEOTIDE SEQUENCE</scope>
</reference>
<sequence length="84" mass="9466">MQRDRVYIASVLFRIPGNCDELENGHVLRLPGNVFDGGPLADMGGGGIGRSHERLRRNGRRDWNRAVREALGPDGCDFYLDRRV</sequence>
<gene>
    <name evidence="1" type="ORF">SDC9_198073</name>
</gene>
<dbReference type="EMBL" id="VSSQ01114632">
    <property type="protein sequence ID" value="MPN50446.1"/>
    <property type="molecule type" value="Genomic_DNA"/>
</dbReference>
<evidence type="ECO:0000313" key="1">
    <source>
        <dbReference type="EMBL" id="MPN50446.1"/>
    </source>
</evidence>
<name>A0A645IHH1_9ZZZZ</name>
<protein>
    <submittedName>
        <fullName evidence="1">Uncharacterized protein</fullName>
    </submittedName>
</protein>
<organism evidence="1">
    <name type="scientific">bioreactor metagenome</name>
    <dbReference type="NCBI Taxonomy" id="1076179"/>
    <lineage>
        <taxon>unclassified sequences</taxon>
        <taxon>metagenomes</taxon>
        <taxon>ecological metagenomes</taxon>
    </lineage>
</organism>